<keyword evidence="6 9" id="KW-0472">Membrane</keyword>
<evidence type="ECO:0000256" key="9">
    <source>
        <dbReference type="SAM" id="Phobius"/>
    </source>
</evidence>
<evidence type="ECO:0000256" key="6">
    <source>
        <dbReference type="ARBA" id="ARBA00023136"/>
    </source>
</evidence>
<comment type="caution">
    <text evidence="11">The sequence shown here is derived from an EMBL/GenBank/DDBJ whole genome shotgun (WGS) entry which is preliminary data.</text>
</comment>
<dbReference type="AlphaFoldDB" id="A0A819WIH2"/>
<dbReference type="Pfam" id="PF00001">
    <property type="entry name" value="7tm_1"/>
    <property type="match status" value="1"/>
</dbReference>
<dbReference type="EMBL" id="CAJOBG010004718">
    <property type="protein sequence ID" value="CAF4123167.1"/>
    <property type="molecule type" value="Genomic_DNA"/>
</dbReference>
<keyword evidence="3 9" id="KW-0812">Transmembrane</keyword>
<proteinExistence type="predicted"/>
<dbReference type="InterPro" id="IPR017452">
    <property type="entry name" value="GPCR_Rhodpsn_7TM"/>
</dbReference>
<dbReference type="CDD" id="cd00637">
    <property type="entry name" value="7tm_classA_rhodopsin-like"/>
    <property type="match status" value="1"/>
</dbReference>
<feature type="transmembrane region" description="Helical" evidence="9">
    <location>
        <begin position="258"/>
        <end position="281"/>
    </location>
</feature>
<feature type="transmembrane region" description="Helical" evidence="9">
    <location>
        <begin position="135"/>
        <end position="153"/>
    </location>
</feature>
<dbReference type="InterPro" id="IPR000276">
    <property type="entry name" value="GPCR_Rhodpsn"/>
</dbReference>
<keyword evidence="12" id="KW-1185">Reference proteome</keyword>
<evidence type="ECO:0000256" key="2">
    <source>
        <dbReference type="ARBA" id="ARBA00022475"/>
    </source>
</evidence>
<organism evidence="11 12">
    <name type="scientific">Rotaria magnacalcarata</name>
    <dbReference type="NCBI Taxonomy" id="392030"/>
    <lineage>
        <taxon>Eukaryota</taxon>
        <taxon>Metazoa</taxon>
        <taxon>Spiralia</taxon>
        <taxon>Gnathifera</taxon>
        <taxon>Rotifera</taxon>
        <taxon>Eurotatoria</taxon>
        <taxon>Bdelloidea</taxon>
        <taxon>Philodinida</taxon>
        <taxon>Philodinidae</taxon>
        <taxon>Rotaria</taxon>
    </lineage>
</organism>
<evidence type="ECO:0000313" key="11">
    <source>
        <dbReference type="EMBL" id="CAF4123167.1"/>
    </source>
</evidence>
<comment type="subcellular location">
    <subcellularLocation>
        <location evidence="1">Cell membrane</location>
        <topology evidence="1">Multi-pass membrane protein</topology>
    </subcellularLocation>
</comment>
<dbReference type="SUPFAM" id="SSF81321">
    <property type="entry name" value="Family A G protein-coupled receptor-like"/>
    <property type="match status" value="1"/>
</dbReference>
<dbReference type="PANTHER" id="PTHR24228">
    <property type="entry name" value="B2 BRADYKININ RECEPTOR/ANGIOTENSIN II RECEPTOR"/>
    <property type="match status" value="1"/>
</dbReference>
<keyword evidence="5" id="KW-0297">G-protein coupled receptor</keyword>
<evidence type="ECO:0000256" key="8">
    <source>
        <dbReference type="ARBA" id="ARBA00023224"/>
    </source>
</evidence>
<feature type="domain" description="G-protein coupled receptors family 1 profile" evidence="10">
    <location>
        <begin position="33"/>
        <end position="291"/>
    </location>
</feature>
<feature type="transmembrane region" description="Helical" evidence="9">
    <location>
        <begin position="229"/>
        <end position="252"/>
    </location>
</feature>
<dbReference type="PANTHER" id="PTHR24228:SF59">
    <property type="entry name" value="NEUROPEPTIDE RECEPTOR 15"/>
    <property type="match status" value="1"/>
</dbReference>
<feature type="transmembrane region" description="Helical" evidence="9">
    <location>
        <begin position="21"/>
        <end position="43"/>
    </location>
</feature>
<evidence type="ECO:0000259" key="10">
    <source>
        <dbReference type="PROSITE" id="PS50262"/>
    </source>
</evidence>
<reference evidence="11" key="1">
    <citation type="submission" date="2021-02" db="EMBL/GenBank/DDBJ databases">
        <authorList>
            <person name="Nowell W R."/>
        </authorList>
    </citation>
    <scope>NUCLEOTIDE SEQUENCE</scope>
</reference>
<dbReference type="GO" id="GO:0005886">
    <property type="term" value="C:plasma membrane"/>
    <property type="evidence" value="ECO:0007669"/>
    <property type="project" value="UniProtKB-SubCell"/>
</dbReference>
<keyword evidence="7" id="KW-0675">Receptor</keyword>
<evidence type="ECO:0000256" key="3">
    <source>
        <dbReference type="ARBA" id="ARBA00022692"/>
    </source>
</evidence>
<gene>
    <name evidence="11" type="ORF">OVN521_LOCUS22095</name>
</gene>
<dbReference type="Proteomes" id="UP000663866">
    <property type="component" value="Unassembled WGS sequence"/>
</dbReference>
<feature type="non-terminal residue" evidence="11">
    <location>
        <position position="1"/>
    </location>
</feature>
<dbReference type="PROSITE" id="PS50262">
    <property type="entry name" value="G_PROTEIN_RECEP_F1_2"/>
    <property type="match status" value="1"/>
</dbReference>
<evidence type="ECO:0000256" key="4">
    <source>
        <dbReference type="ARBA" id="ARBA00022989"/>
    </source>
</evidence>
<keyword evidence="2" id="KW-1003">Cell membrane</keyword>
<dbReference type="GO" id="GO:0004930">
    <property type="term" value="F:G protein-coupled receptor activity"/>
    <property type="evidence" value="ECO:0007669"/>
    <property type="project" value="UniProtKB-KW"/>
</dbReference>
<dbReference type="Gene3D" id="1.20.1070.10">
    <property type="entry name" value="Rhodopsin 7-helix transmembrane proteins"/>
    <property type="match status" value="1"/>
</dbReference>
<name>A0A819WIH2_9BILA</name>
<keyword evidence="8" id="KW-0807">Transducer</keyword>
<evidence type="ECO:0000256" key="7">
    <source>
        <dbReference type="ARBA" id="ARBA00023170"/>
    </source>
</evidence>
<evidence type="ECO:0000256" key="1">
    <source>
        <dbReference type="ARBA" id="ARBA00004651"/>
    </source>
</evidence>
<accession>A0A819WIH2</accession>
<protein>
    <recommendedName>
        <fullName evidence="10">G-protein coupled receptors family 1 profile domain-containing protein</fullName>
    </recommendedName>
</protein>
<feature type="transmembrane region" description="Helical" evidence="9">
    <location>
        <begin position="173"/>
        <end position="197"/>
    </location>
</feature>
<sequence>MSLEQNSTTTEFPSWFIPLDTIHIICYAFTIVVALLFLFIIIYDKLYTTVPMMLFTNSCISELFFATSLFAMATFRIRNDIRHVHFYDSFCIFMAYLGYVSVGVQNYSYLLQAIYRYILIVHPTRLFYQSIEFQLFLIGSSWIFCTIYPIVLWSTGQIKYIFDDGICQMPLELSFVTIFNAFYVYFIPMSSIILIYLRMVQYMRDMRKHVTTANRLFHAKRELRMIRRIVSLVFILVTLGLPYAIFIFMSFFDVAPKYHFRIAFTFICASLVLVMIALLEITEPLKNSLMSKLSRQQSKEIQELVLRLYNDGCDGNEIHKSLRGLISKRTIFYWLKSIKATGTIQLQGPPGCPM</sequence>
<evidence type="ECO:0000313" key="12">
    <source>
        <dbReference type="Proteomes" id="UP000663866"/>
    </source>
</evidence>
<evidence type="ECO:0000256" key="5">
    <source>
        <dbReference type="ARBA" id="ARBA00023040"/>
    </source>
</evidence>
<keyword evidence="4 9" id="KW-1133">Transmembrane helix</keyword>
<feature type="transmembrane region" description="Helical" evidence="9">
    <location>
        <begin position="49"/>
        <end position="72"/>
    </location>
</feature>